<organism evidence="2 3">
    <name type="scientific">Oryza sativa subsp. indica</name>
    <name type="common">Rice</name>
    <dbReference type="NCBI Taxonomy" id="39946"/>
    <lineage>
        <taxon>Eukaryota</taxon>
        <taxon>Viridiplantae</taxon>
        <taxon>Streptophyta</taxon>
        <taxon>Embryophyta</taxon>
        <taxon>Tracheophyta</taxon>
        <taxon>Spermatophyta</taxon>
        <taxon>Magnoliopsida</taxon>
        <taxon>Liliopsida</taxon>
        <taxon>Poales</taxon>
        <taxon>Poaceae</taxon>
        <taxon>BOP clade</taxon>
        <taxon>Oryzoideae</taxon>
        <taxon>Oryzeae</taxon>
        <taxon>Oryzinae</taxon>
        <taxon>Oryza</taxon>
        <taxon>Oryza sativa</taxon>
    </lineage>
</organism>
<dbReference type="AlphaFoldDB" id="A2YE48"/>
<feature type="region of interest" description="Disordered" evidence="1">
    <location>
        <begin position="95"/>
        <end position="115"/>
    </location>
</feature>
<name>A2YE48_ORYSI</name>
<protein>
    <submittedName>
        <fullName evidence="2">Uncharacterized protein</fullName>
    </submittedName>
</protein>
<dbReference type="EMBL" id="CM000131">
    <property type="protein sequence ID" value="EAZ01359.1"/>
    <property type="molecule type" value="Genomic_DNA"/>
</dbReference>
<dbReference type="Gramene" id="BGIOSGA023098-TA">
    <property type="protein sequence ID" value="BGIOSGA023098-PA"/>
    <property type="gene ID" value="BGIOSGA023098"/>
</dbReference>
<gene>
    <name evidence="2" type="ORF">OsI_23393</name>
</gene>
<dbReference type="HOGENOM" id="CLU_2112954_0_0_1"/>
<keyword evidence="3" id="KW-1185">Reference proteome</keyword>
<evidence type="ECO:0000313" key="2">
    <source>
        <dbReference type="EMBL" id="EAZ01359.1"/>
    </source>
</evidence>
<dbReference type="Proteomes" id="UP000007015">
    <property type="component" value="Chromosome 6"/>
</dbReference>
<evidence type="ECO:0000313" key="3">
    <source>
        <dbReference type="Proteomes" id="UP000007015"/>
    </source>
</evidence>
<proteinExistence type="predicted"/>
<reference evidence="2 3" key="1">
    <citation type="journal article" date="2005" name="PLoS Biol.">
        <title>The genomes of Oryza sativa: a history of duplications.</title>
        <authorList>
            <person name="Yu J."/>
            <person name="Wang J."/>
            <person name="Lin W."/>
            <person name="Li S."/>
            <person name="Li H."/>
            <person name="Zhou J."/>
            <person name="Ni P."/>
            <person name="Dong W."/>
            <person name="Hu S."/>
            <person name="Zeng C."/>
            <person name="Zhang J."/>
            <person name="Zhang Y."/>
            <person name="Li R."/>
            <person name="Xu Z."/>
            <person name="Li S."/>
            <person name="Li X."/>
            <person name="Zheng H."/>
            <person name="Cong L."/>
            <person name="Lin L."/>
            <person name="Yin J."/>
            <person name="Geng J."/>
            <person name="Li G."/>
            <person name="Shi J."/>
            <person name="Liu J."/>
            <person name="Lv H."/>
            <person name="Li J."/>
            <person name="Wang J."/>
            <person name="Deng Y."/>
            <person name="Ran L."/>
            <person name="Shi X."/>
            <person name="Wang X."/>
            <person name="Wu Q."/>
            <person name="Li C."/>
            <person name="Ren X."/>
            <person name="Wang J."/>
            <person name="Wang X."/>
            <person name="Li D."/>
            <person name="Liu D."/>
            <person name="Zhang X."/>
            <person name="Ji Z."/>
            <person name="Zhao W."/>
            <person name="Sun Y."/>
            <person name="Zhang Z."/>
            <person name="Bao J."/>
            <person name="Han Y."/>
            <person name="Dong L."/>
            <person name="Ji J."/>
            <person name="Chen P."/>
            <person name="Wu S."/>
            <person name="Liu J."/>
            <person name="Xiao Y."/>
            <person name="Bu D."/>
            <person name="Tan J."/>
            <person name="Yang L."/>
            <person name="Ye C."/>
            <person name="Zhang J."/>
            <person name="Xu J."/>
            <person name="Zhou Y."/>
            <person name="Yu Y."/>
            <person name="Zhang B."/>
            <person name="Zhuang S."/>
            <person name="Wei H."/>
            <person name="Liu B."/>
            <person name="Lei M."/>
            <person name="Yu H."/>
            <person name="Li Y."/>
            <person name="Xu H."/>
            <person name="Wei S."/>
            <person name="He X."/>
            <person name="Fang L."/>
            <person name="Zhang Z."/>
            <person name="Zhang Y."/>
            <person name="Huang X."/>
            <person name="Su Z."/>
            <person name="Tong W."/>
            <person name="Li J."/>
            <person name="Tong Z."/>
            <person name="Li S."/>
            <person name="Ye J."/>
            <person name="Wang L."/>
            <person name="Fang L."/>
            <person name="Lei T."/>
            <person name="Chen C."/>
            <person name="Chen H."/>
            <person name="Xu Z."/>
            <person name="Li H."/>
            <person name="Huang H."/>
            <person name="Zhang F."/>
            <person name="Xu H."/>
            <person name="Li N."/>
            <person name="Zhao C."/>
            <person name="Li S."/>
            <person name="Dong L."/>
            <person name="Huang Y."/>
            <person name="Li L."/>
            <person name="Xi Y."/>
            <person name="Qi Q."/>
            <person name="Li W."/>
            <person name="Zhang B."/>
            <person name="Hu W."/>
            <person name="Zhang Y."/>
            <person name="Tian X."/>
            <person name="Jiao Y."/>
            <person name="Liang X."/>
            <person name="Jin J."/>
            <person name="Gao L."/>
            <person name="Zheng W."/>
            <person name="Hao B."/>
            <person name="Liu S."/>
            <person name="Wang W."/>
            <person name="Yuan L."/>
            <person name="Cao M."/>
            <person name="McDermott J."/>
            <person name="Samudrala R."/>
            <person name="Wang J."/>
            <person name="Wong G.K."/>
            <person name="Yang H."/>
        </authorList>
    </citation>
    <scope>NUCLEOTIDE SEQUENCE [LARGE SCALE GENOMIC DNA]</scope>
    <source>
        <strain evidence="3">cv. 93-11</strain>
    </source>
</reference>
<accession>A2YE48</accession>
<sequence length="115" mass="12934">MELQAQEALNNIENREIDIMKPLEIRISDLVERNGNGSRMIAQEDSLRLSSRPNIPLIEATLEDRIPETTGENDQTGYDFNNIDSEDGVKYCLLEASDDESEASNSSKEMIDQSV</sequence>
<dbReference type="STRING" id="39946.A2YE48"/>
<evidence type="ECO:0000256" key="1">
    <source>
        <dbReference type="SAM" id="MobiDB-lite"/>
    </source>
</evidence>